<evidence type="ECO:0000256" key="4">
    <source>
        <dbReference type="PROSITE-ProRule" id="PRU00024"/>
    </source>
</evidence>
<dbReference type="PANTHER" id="PTHR25462">
    <property type="entry name" value="BONUS, ISOFORM C-RELATED"/>
    <property type="match status" value="1"/>
</dbReference>
<evidence type="ECO:0000259" key="6">
    <source>
        <dbReference type="PROSITE" id="PS50119"/>
    </source>
</evidence>
<dbReference type="InterPro" id="IPR013083">
    <property type="entry name" value="Znf_RING/FYVE/PHD"/>
</dbReference>
<evidence type="ECO:0000256" key="2">
    <source>
        <dbReference type="ARBA" id="ARBA00022771"/>
    </source>
</evidence>
<evidence type="ECO:0000313" key="7">
    <source>
        <dbReference type="EMBL" id="BES92057.1"/>
    </source>
</evidence>
<dbReference type="InterPro" id="IPR047153">
    <property type="entry name" value="TRIM45/56/19-like"/>
</dbReference>
<keyword evidence="3" id="KW-0862">Zinc</keyword>
<sequence length="253" mass="27986">MEKLRPPDSLPKCCICKMSFVAQGIAKKERVPLILGCGHSSCENCILMYCYMNRPIVCDVCKKESPLPASTKDEDIKAQFPVCKYLLGIWAKKKKEALLSGDSKVGFVKKVKTTPEMSTEKSCQECGGSADCFCDSCAVPYCHGCFQRVHRAAKVFTNHKPVALAFASGPLSKLEEPVCEIHPDNKVDVFCKQCNVAICMSCLVCDHNGHTMQSIVDKNKELVEEIVASYARVSNLQQLMKASKKISFVSFHS</sequence>
<dbReference type="PROSITE" id="PS50089">
    <property type="entry name" value="ZF_RING_2"/>
    <property type="match status" value="1"/>
</dbReference>
<proteinExistence type="predicted"/>
<dbReference type="Gene3D" id="3.30.160.60">
    <property type="entry name" value="Classic Zinc Finger"/>
    <property type="match status" value="1"/>
</dbReference>
<dbReference type="Pfam" id="PF00643">
    <property type="entry name" value="zf-B_box"/>
    <property type="match status" value="1"/>
</dbReference>
<dbReference type="InterPro" id="IPR000315">
    <property type="entry name" value="Znf_B-box"/>
</dbReference>
<feature type="domain" description="B box-type" evidence="6">
    <location>
        <begin position="174"/>
        <end position="215"/>
    </location>
</feature>
<evidence type="ECO:0000313" key="8">
    <source>
        <dbReference type="Proteomes" id="UP001307889"/>
    </source>
</evidence>
<dbReference type="InterPro" id="IPR001841">
    <property type="entry name" value="Znf_RING"/>
</dbReference>
<gene>
    <name evidence="7" type="ORF">NTJ_04865</name>
</gene>
<dbReference type="CDD" id="cd19757">
    <property type="entry name" value="Bbox1"/>
    <property type="match status" value="1"/>
</dbReference>
<accession>A0ABN7AL71</accession>
<dbReference type="EMBL" id="AP028911">
    <property type="protein sequence ID" value="BES92057.1"/>
    <property type="molecule type" value="Genomic_DNA"/>
</dbReference>
<organism evidence="7 8">
    <name type="scientific">Nesidiocoris tenuis</name>
    <dbReference type="NCBI Taxonomy" id="355587"/>
    <lineage>
        <taxon>Eukaryota</taxon>
        <taxon>Metazoa</taxon>
        <taxon>Ecdysozoa</taxon>
        <taxon>Arthropoda</taxon>
        <taxon>Hexapoda</taxon>
        <taxon>Insecta</taxon>
        <taxon>Pterygota</taxon>
        <taxon>Neoptera</taxon>
        <taxon>Paraneoptera</taxon>
        <taxon>Hemiptera</taxon>
        <taxon>Heteroptera</taxon>
        <taxon>Panheteroptera</taxon>
        <taxon>Cimicomorpha</taxon>
        <taxon>Miridae</taxon>
        <taxon>Dicyphina</taxon>
        <taxon>Nesidiocoris</taxon>
    </lineage>
</organism>
<dbReference type="Proteomes" id="UP001307889">
    <property type="component" value="Chromosome 3"/>
</dbReference>
<name>A0ABN7AL71_9HEMI</name>
<evidence type="ECO:0000256" key="3">
    <source>
        <dbReference type="ARBA" id="ARBA00022833"/>
    </source>
</evidence>
<keyword evidence="8" id="KW-1185">Reference proteome</keyword>
<dbReference type="PROSITE" id="PS50119">
    <property type="entry name" value="ZF_BBOX"/>
    <property type="match status" value="2"/>
</dbReference>
<dbReference type="Gene3D" id="3.30.40.10">
    <property type="entry name" value="Zinc/RING finger domain, C3HC4 (zinc finger)"/>
    <property type="match status" value="1"/>
</dbReference>
<dbReference type="Gene3D" id="4.10.830.40">
    <property type="match status" value="1"/>
</dbReference>
<feature type="domain" description="RING-type" evidence="5">
    <location>
        <begin position="13"/>
        <end position="62"/>
    </location>
</feature>
<dbReference type="SUPFAM" id="SSF57850">
    <property type="entry name" value="RING/U-box"/>
    <property type="match status" value="1"/>
</dbReference>
<dbReference type="CDD" id="cd19756">
    <property type="entry name" value="Bbox2"/>
    <property type="match status" value="1"/>
</dbReference>
<protein>
    <submittedName>
        <fullName evidence="7">TUDOR</fullName>
    </submittedName>
</protein>
<keyword evidence="2 4" id="KW-0863">Zinc-finger</keyword>
<evidence type="ECO:0000256" key="1">
    <source>
        <dbReference type="ARBA" id="ARBA00022723"/>
    </source>
</evidence>
<dbReference type="SUPFAM" id="SSF57845">
    <property type="entry name" value="B-box zinc-binding domain"/>
    <property type="match status" value="1"/>
</dbReference>
<evidence type="ECO:0000259" key="5">
    <source>
        <dbReference type="PROSITE" id="PS50089"/>
    </source>
</evidence>
<feature type="domain" description="B box-type" evidence="6">
    <location>
        <begin position="118"/>
        <end position="164"/>
    </location>
</feature>
<dbReference type="SMART" id="SM00336">
    <property type="entry name" value="BBOX"/>
    <property type="match status" value="2"/>
</dbReference>
<dbReference type="PANTHER" id="PTHR25462:SF296">
    <property type="entry name" value="MEIOTIC P26, ISOFORM F"/>
    <property type="match status" value="1"/>
</dbReference>
<keyword evidence="1" id="KW-0479">Metal-binding</keyword>
<reference evidence="7 8" key="1">
    <citation type="submission" date="2023-09" db="EMBL/GenBank/DDBJ databases">
        <title>Nesidiocoris tenuis whole genome shotgun sequence.</title>
        <authorList>
            <person name="Shibata T."/>
            <person name="Shimoda M."/>
            <person name="Kobayashi T."/>
            <person name="Uehara T."/>
        </authorList>
    </citation>
    <scope>NUCLEOTIDE SEQUENCE [LARGE SCALE GENOMIC DNA]</scope>
    <source>
        <strain evidence="7 8">Japan</strain>
    </source>
</reference>